<reference evidence="1" key="1">
    <citation type="submission" date="2019-08" db="EMBL/GenBank/DDBJ databases">
        <authorList>
            <person name="Kucharzyk K."/>
            <person name="Murdoch R.W."/>
            <person name="Higgins S."/>
            <person name="Loffler F."/>
        </authorList>
    </citation>
    <scope>NUCLEOTIDE SEQUENCE</scope>
</reference>
<dbReference type="AlphaFoldDB" id="A0A644XHS4"/>
<dbReference type="EMBL" id="VSSQ01002495">
    <property type="protein sequence ID" value="MPM15760.1"/>
    <property type="molecule type" value="Genomic_DNA"/>
</dbReference>
<name>A0A644XHS4_9ZZZZ</name>
<comment type="caution">
    <text evidence="1">The sequence shown here is derived from an EMBL/GenBank/DDBJ whole genome shotgun (WGS) entry which is preliminary data.</text>
</comment>
<protein>
    <submittedName>
        <fullName evidence="1">Uncharacterized protein</fullName>
    </submittedName>
</protein>
<sequence>MKKVILSIALAASGIFTSTSVQAANTVNTTNEKPIIEVTLDDDGFVDVKFEELNEKVQAAINALKETYDIDVIKYNAEKQITKVKVTNKEDQSQKKIYFDNEGVETTWEEPVKDIEQETKTEEVL</sequence>
<evidence type="ECO:0000313" key="1">
    <source>
        <dbReference type="EMBL" id="MPM15760.1"/>
    </source>
</evidence>
<gene>
    <name evidence="1" type="ORF">SDC9_62132</name>
</gene>
<proteinExistence type="predicted"/>
<organism evidence="1">
    <name type="scientific">bioreactor metagenome</name>
    <dbReference type="NCBI Taxonomy" id="1076179"/>
    <lineage>
        <taxon>unclassified sequences</taxon>
        <taxon>metagenomes</taxon>
        <taxon>ecological metagenomes</taxon>
    </lineage>
</organism>
<accession>A0A644XHS4</accession>